<dbReference type="GO" id="GO:0036297">
    <property type="term" value="P:interstrand cross-link repair"/>
    <property type="evidence" value="ECO:0007669"/>
    <property type="project" value="InterPro"/>
</dbReference>
<reference evidence="11 12" key="1">
    <citation type="journal article" date="2019" name="PLoS Genet.">
        <title>Convergent evolution of linked mating-type loci in basidiomycete fungi.</title>
        <authorList>
            <person name="Sun S."/>
            <person name="Coelho M.A."/>
            <person name="Heitman J."/>
            <person name="Nowrousian M."/>
        </authorList>
    </citation>
    <scope>NUCLEOTIDE SEQUENCE [LARGE SCALE GENOMIC DNA]</scope>
    <source>
        <strain evidence="11 12">CBS 4282</strain>
    </source>
</reference>
<comment type="subcellular location">
    <subcellularLocation>
        <location evidence="8">Nucleus</location>
    </subcellularLocation>
</comment>
<dbReference type="Proteomes" id="UP000473826">
    <property type="component" value="Unassembled WGS sequence"/>
</dbReference>
<keyword evidence="4 8" id="KW-0479">Metal-binding</keyword>
<evidence type="ECO:0000256" key="7">
    <source>
        <dbReference type="ARBA" id="ARBA00023211"/>
    </source>
</evidence>
<feature type="compositionally biased region" description="Basic and acidic residues" evidence="9">
    <location>
        <begin position="850"/>
        <end position="875"/>
    </location>
</feature>
<evidence type="ECO:0000313" key="11">
    <source>
        <dbReference type="EMBL" id="TXT10654.1"/>
    </source>
</evidence>
<comment type="cofactor">
    <cofactor evidence="8">
        <name>Mg(2+)</name>
        <dbReference type="ChEBI" id="CHEBI:18420"/>
    </cofactor>
    <cofactor evidence="8">
        <name>Mn(2+)</name>
        <dbReference type="ChEBI" id="CHEBI:29035"/>
    </cofactor>
</comment>
<keyword evidence="8" id="KW-0539">Nucleus</keyword>
<organism evidence="11 12">
    <name type="scientific">Vanrija humicola</name>
    <name type="common">Yeast</name>
    <name type="synonym">Cryptococcus humicola</name>
    <dbReference type="NCBI Taxonomy" id="5417"/>
    <lineage>
        <taxon>Eukaryota</taxon>
        <taxon>Fungi</taxon>
        <taxon>Dikarya</taxon>
        <taxon>Basidiomycota</taxon>
        <taxon>Agaricomycotina</taxon>
        <taxon>Tremellomycetes</taxon>
        <taxon>Trichosporonales</taxon>
        <taxon>Trichosporonaceae</taxon>
        <taxon>Vanrija</taxon>
    </lineage>
</organism>
<dbReference type="GO" id="GO:0017108">
    <property type="term" value="F:5'-flap endonuclease activity"/>
    <property type="evidence" value="ECO:0007669"/>
    <property type="project" value="TreeGrafter"/>
</dbReference>
<comment type="catalytic activity">
    <reaction evidence="1 8">
        <text>Hydrolytically removes 5'-nucleotides successively from the 3'-hydroxy termini of 3'-hydroxy-terminated oligonucleotides.</text>
        <dbReference type="EC" id="3.1.4.1"/>
    </reaction>
</comment>
<dbReference type="SMART" id="SM00990">
    <property type="entry name" value="VRR_NUC"/>
    <property type="match status" value="1"/>
</dbReference>
<dbReference type="InterPro" id="IPR014883">
    <property type="entry name" value="VRR_NUC"/>
</dbReference>
<evidence type="ECO:0000256" key="5">
    <source>
        <dbReference type="ARBA" id="ARBA00022801"/>
    </source>
</evidence>
<dbReference type="AlphaFoldDB" id="A0A7D8V1E8"/>
<dbReference type="OrthoDB" id="258143at2759"/>
<keyword evidence="3 8" id="KW-0540">Nuclease</keyword>
<keyword evidence="7 8" id="KW-0464">Manganese</keyword>
<feature type="compositionally biased region" description="Acidic residues" evidence="9">
    <location>
        <begin position="840"/>
        <end position="849"/>
    </location>
</feature>
<keyword evidence="12" id="KW-1185">Reference proteome</keyword>
<dbReference type="Gene3D" id="3.40.1350.10">
    <property type="match status" value="1"/>
</dbReference>
<evidence type="ECO:0000256" key="6">
    <source>
        <dbReference type="ARBA" id="ARBA00022842"/>
    </source>
</evidence>
<dbReference type="Pfam" id="PF08774">
    <property type="entry name" value="VRR_NUC"/>
    <property type="match status" value="1"/>
</dbReference>
<dbReference type="GO" id="GO:0008409">
    <property type="term" value="F:5'-3' exonuclease activity"/>
    <property type="evidence" value="ECO:0007669"/>
    <property type="project" value="TreeGrafter"/>
</dbReference>
<comment type="similarity">
    <text evidence="2 8">Belongs to the FAN1 family.</text>
</comment>
<evidence type="ECO:0000256" key="1">
    <source>
        <dbReference type="ARBA" id="ARBA00000983"/>
    </source>
</evidence>
<evidence type="ECO:0000256" key="3">
    <source>
        <dbReference type="ARBA" id="ARBA00022722"/>
    </source>
</evidence>
<proteinExistence type="inferred from homology"/>
<dbReference type="Pfam" id="PF21170">
    <property type="entry name" value="FAN1_TPR"/>
    <property type="match status" value="1"/>
</dbReference>
<evidence type="ECO:0000259" key="10">
    <source>
        <dbReference type="SMART" id="SM00990"/>
    </source>
</evidence>
<feature type="region of interest" description="Disordered" evidence="9">
    <location>
        <begin position="99"/>
        <end position="136"/>
    </location>
</feature>
<evidence type="ECO:0000256" key="4">
    <source>
        <dbReference type="ARBA" id="ARBA00022723"/>
    </source>
</evidence>
<protein>
    <recommendedName>
        <fullName evidence="8">Fanconi-associated nuclease</fullName>
        <ecNumber evidence="8">3.1.4.1</ecNumber>
    </recommendedName>
</protein>
<feature type="domain" description="VRR-NUC" evidence="10">
    <location>
        <begin position="688"/>
        <end position="803"/>
    </location>
</feature>
<name>A0A7D8V1E8_VANHU</name>
<feature type="region of interest" description="Disordered" evidence="9">
    <location>
        <begin position="812"/>
        <end position="875"/>
    </location>
</feature>
<evidence type="ECO:0000256" key="8">
    <source>
        <dbReference type="RuleBase" id="RU365033"/>
    </source>
</evidence>
<keyword evidence="8" id="KW-0234">DNA repair</keyword>
<feature type="compositionally biased region" description="Low complexity" evidence="9">
    <location>
        <begin position="159"/>
        <end position="170"/>
    </location>
</feature>
<dbReference type="InterPro" id="IPR011856">
    <property type="entry name" value="tRNA_endonuc-like_dom_sf"/>
</dbReference>
<keyword evidence="8" id="KW-0227">DNA damage</keyword>
<dbReference type="PANTHER" id="PTHR15749:SF4">
    <property type="entry name" value="FANCONI-ASSOCIATED NUCLEASE 1"/>
    <property type="match status" value="1"/>
</dbReference>
<accession>A0A7D8V1E8</accession>
<dbReference type="GO" id="GO:0070336">
    <property type="term" value="F:flap-structured DNA binding"/>
    <property type="evidence" value="ECO:0007669"/>
    <property type="project" value="TreeGrafter"/>
</dbReference>
<dbReference type="GO" id="GO:0004528">
    <property type="term" value="F:phosphodiesterase I activity"/>
    <property type="evidence" value="ECO:0007669"/>
    <property type="project" value="UniProtKB-EC"/>
</dbReference>
<dbReference type="InterPro" id="IPR049132">
    <property type="entry name" value="FAN1-like_euk"/>
</dbReference>
<dbReference type="FunFam" id="3.40.1350.10:FF:000013">
    <property type="entry name" value="Fanconi-associated nuclease"/>
    <property type="match status" value="1"/>
</dbReference>
<dbReference type="InterPro" id="IPR049126">
    <property type="entry name" value="FAN1-like_TPR"/>
</dbReference>
<dbReference type="CDD" id="cd22326">
    <property type="entry name" value="FAN1-like"/>
    <property type="match status" value="1"/>
</dbReference>
<dbReference type="EC" id="3.1.4.1" evidence="8"/>
<dbReference type="GO" id="GO:0005634">
    <property type="term" value="C:nucleus"/>
    <property type="evidence" value="ECO:0007669"/>
    <property type="project" value="UniProtKB-SubCell"/>
</dbReference>
<comment type="caution">
    <text evidence="11">The sequence shown here is derived from an EMBL/GenBank/DDBJ whole genome shotgun (WGS) entry which is preliminary data.</text>
</comment>
<comment type="function">
    <text evidence="8">Nuclease required for the repair of DNA interstrand cross-links (ICL). Acts as a 5'-3' exonuclease that anchors at a cut end of DNA and cleaves DNA successively at every third nucleotide, allowing to excise an ICL from one strand through flanking incisions.</text>
</comment>
<keyword evidence="6 8" id="KW-0460">Magnesium</keyword>
<evidence type="ECO:0000313" key="12">
    <source>
        <dbReference type="Proteomes" id="UP000473826"/>
    </source>
</evidence>
<dbReference type="EMBL" id="QKWK01000005">
    <property type="protein sequence ID" value="TXT10654.1"/>
    <property type="molecule type" value="Genomic_DNA"/>
</dbReference>
<evidence type="ECO:0000256" key="2">
    <source>
        <dbReference type="ARBA" id="ARBA00005533"/>
    </source>
</evidence>
<dbReference type="PANTHER" id="PTHR15749">
    <property type="entry name" value="FANCONI-ASSOCIATED NUCLEASE 1"/>
    <property type="match status" value="1"/>
</dbReference>
<dbReference type="GO" id="GO:0046872">
    <property type="term" value="F:metal ion binding"/>
    <property type="evidence" value="ECO:0007669"/>
    <property type="project" value="UniProtKB-KW"/>
</dbReference>
<dbReference type="InterPro" id="IPR033315">
    <property type="entry name" value="Fan1-like"/>
</dbReference>
<feature type="region of interest" description="Disordered" evidence="9">
    <location>
        <begin position="150"/>
        <end position="186"/>
    </location>
</feature>
<keyword evidence="5 8" id="KW-0378">Hydrolase</keyword>
<evidence type="ECO:0000256" key="9">
    <source>
        <dbReference type="SAM" id="MobiDB-lite"/>
    </source>
</evidence>
<gene>
    <name evidence="11" type="ORF">VHUM_02159</name>
</gene>
<sequence length="875" mass="97504">MLRTILESEAYLFTPRELWVLRHIVGLPCTCAAGSSLIPDESLYLLTRLLLRRPRKVHPFATIVPAYSAELGEEGVKRAAKALCLPLDWPDDLVENDGAARQPAAEVPRTGRGKRPYDSPWADLPTGLSEEEERADPELAEAIRVSLWSERTSSGEGSQSGSNLASSSKSLPEVDLSPPPDTIDALAHDESGLSLNDIMSCIPVEDLRRVARARKVPMNLLASRELTMRALKDVACKQTTLDFAPIKGKGKAKAPNGPLKRTISETSEAKVIAELLPFVDGHVVQIDPALFTLIARVNLIFSRTPPQSSVAPALMLPPILVTSHKRNYPDYGEPTRSVIWTNRDELLAWEAAVLKEVLVSETLGDNWAEQRRGGGGFGFQQQTLSRVDGAKLVRRVWEAVYPRWQELVAGDAGRAPDMAQDHANVAGDRFKTGHVLTRIVYKGAEALGVLHEYDLECEVLRALLAQRRWRRGKRGAWYERLALVLMTHYNKGDKKIEKLEEATQVCIDALLDDDTHIIYRPGLSRRLTRLEKKLRLPPDECHISYAELQECLIREVVAPRVQQNAGQARSLPADNGRQASLGLDDGADKAAALKAAQQVGKSAWLGREGEVTVEGWVLEWWEDKGYQGFHAEGSILSTLFTLLMWPILFHPLPGAFETRYQTAPLDLGEDMFARARRELIDARLEAMQSNEAALAMLREADSRERPRGTWAVGVNWEFGARELEEIVTCLGGRALSVICRMFSEEYRHRMSGVPDLIVWNIDEKEVRFVEVKGPGDQLSETQRVWIDVLQSVGVPVEVCRVKAKDGTEAANKLKRKTARAKAEERAATRKRAPSPIAVDDSSEDELQEADEWRFESGDEGKGEGHWERAGKRSRS</sequence>